<evidence type="ECO:0000256" key="1">
    <source>
        <dbReference type="SAM" id="MobiDB-lite"/>
    </source>
</evidence>
<dbReference type="Proteomes" id="UP000199052">
    <property type="component" value="Unassembled WGS sequence"/>
</dbReference>
<reference evidence="2 3" key="1">
    <citation type="submission" date="2016-10" db="EMBL/GenBank/DDBJ databases">
        <authorList>
            <person name="de Groot N.N."/>
        </authorList>
    </citation>
    <scope>NUCLEOTIDE SEQUENCE [LARGE SCALE GENOMIC DNA]</scope>
    <source>
        <strain evidence="2 3">CPCC 202808</strain>
    </source>
</reference>
<feature type="compositionally biased region" description="Basic and acidic residues" evidence="1">
    <location>
        <begin position="87"/>
        <end position="103"/>
    </location>
</feature>
<dbReference type="EMBL" id="FOOI01000021">
    <property type="protein sequence ID" value="SFH54715.1"/>
    <property type="molecule type" value="Genomic_DNA"/>
</dbReference>
<sequence length="103" mass="10357">MSLWTRMRDRVKRDRSGRHLGEADAPSDAGPGSSRATGGGPEAAGPEPTGSTGTGSTGSGTTGTAQSETYVGRVGGDDDAGAAQESGAERRAQAEDPTEPRPN</sequence>
<name>A0A1I3AX84_9ACTN</name>
<feature type="compositionally biased region" description="Gly residues" evidence="1">
    <location>
        <begin position="52"/>
        <end position="61"/>
    </location>
</feature>
<accession>A0A1I3AX84</accession>
<evidence type="ECO:0000313" key="2">
    <source>
        <dbReference type="EMBL" id="SFH54715.1"/>
    </source>
</evidence>
<dbReference type="AlphaFoldDB" id="A0A1I3AX84"/>
<feature type="compositionally biased region" description="Basic and acidic residues" evidence="1">
    <location>
        <begin position="1"/>
        <end position="22"/>
    </location>
</feature>
<protein>
    <submittedName>
        <fullName evidence="2">Uncharacterized protein</fullName>
    </submittedName>
</protein>
<organism evidence="2 3">
    <name type="scientific">Actinopolymorpha cephalotaxi</name>
    <dbReference type="NCBI Taxonomy" id="504797"/>
    <lineage>
        <taxon>Bacteria</taxon>
        <taxon>Bacillati</taxon>
        <taxon>Actinomycetota</taxon>
        <taxon>Actinomycetes</taxon>
        <taxon>Propionibacteriales</taxon>
        <taxon>Actinopolymorphaceae</taxon>
        <taxon>Actinopolymorpha</taxon>
    </lineage>
</organism>
<evidence type="ECO:0000313" key="3">
    <source>
        <dbReference type="Proteomes" id="UP000199052"/>
    </source>
</evidence>
<gene>
    <name evidence="2" type="ORF">SAMN05421678_12121</name>
</gene>
<feature type="region of interest" description="Disordered" evidence="1">
    <location>
        <begin position="1"/>
        <end position="103"/>
    </location>
</feature>
<proteinExistence type="predicted"/>